<dbReference type="PANTHER" id="PTHR12239">
    <property type="entry name" value="PROTEIN CBG20215-RELATED"/>
    <property type="match status" value="1"/>
</dbReference>
<protein>
    <recommendedName>
        <fullName evidence="5">Transferrin-binding protein B C-lobe/N-lobe beta barrel domain-containing protein</fullName>
    </recommendedName>
</protein>
<feature type="signal peptide" evidence="2">
    <location>
        <begin position="1"/>
        <end position="22"/>
    </location>
</feature>
<name>A0AAP7L3H9_AGGAP</name>
<reference evidence="3 4" key="1">
    <citation type="submission" date="2016-06" db="EMBL/GenBank/DDBJ databases">
        <title>Simultaneous identification of Haemophilus influenzae and Haemophilus haemolyticus using TaqMan real-time PCR.</title>
        <authorList>
            <person name="Price E.P."/>
            <person name="Sarovich D.S."/>
            <person name="Harris T."/>
            <person name="Spargo J.C."/>
            <person name="Nosworthy E."/>
            <person name="Beissbarth J."/>
            <person name="Smith-Vaughan H."/>
        </authorList>
    </citation>
    <scope>NUCLEOTIDE SEQUENCE [LARGE SCALE GENOMIC DNA]</scope>
    <source>
        <strain evidence="3 4">ATCC 7901</strain>
    </source>
</reference>
<proteinExistence type="predicted"/>
<dbReference type="PROSITE" id="PS51257">
    <property type="entry name" value="PROKAR_LIPOPROTEIN"/>
    <property type="match status" value="1"/>
</dbReference>
<gene>
    <name evidence="3" type="ORF">BBB52_04290</name>
</gene>
<accession>A0AAP7L3H9</accession>
<feature type="compositionally biased region" description="Basic and acidic residues" evidence="1">
    <location>
        <begin position="134"/>
        <end position="150"/>
    </location>
</feature>
<dbReference type="InterPro" id="IPR052293">
    <property type="entry name" value="SRRP"/>
</dbReference>
<feature type="region of interest" description="Disordered" evidence="1">
    <location>
        <begin position="134"/>
        <end position="288"/>
    </location>
</feature>
<sequence>MKPILKVTALATFVALSLTACSSGGSGSDNNNGRQEQVNVQTATTSAQAKQIAQQVAVSAQKARAQSVQAAKDEQIAKSAVAKSQATVDALKKRIESTANEAQKAELEKVLKDKETELANAKQTLADAQVKAEQAKKSVEEHNKALEKASKQIADLQQAEQKATEAKAKAEKEKAELEAKKAAEAKKKAEEEAKRKAEEQKRLEAEAKQKAEEAKKAKDKAEKERLEREAKAKEEEAKRIAEAKRKAEEEARRKAEEQKRLEEEAKKNTVKPMPTPSHPTNPTVDFNATKTVNGKEWRYIDIGKNISNWGPIKGELVYMPDSFGRTPIVNHPVGSGVVDFNKLSGNKLGTFSGTVNGDGYVIQDEAARQGLHYVFVNQPYSTYGILYTPTLEDPKIFATRHVALTRVADDGSKLNGNATYKGSVVASMHTYERVKDIFNENKEEIDVDGKSFVKDDGSVSINVRMNGTTQKPMMDGVINSKTIGEIKLSGHEIVDKTTILGAGVSAISDKNKHEVNAGKAVHARTTGDYEATFGGKDYSDVVGTVGLYKHVDVGSFDKNDHSKGLGEIKEGGKTYIIERYEATFGASKQ</sequence>
<keyword evidence="2" id="KW-0732">Signal</keyword>
<dbReference type="PANTHER" id="PTHR12239:SF41">
    <property type="entry name" value="MEMBRANE ASSOCIATED PROTEIN, PUTATIVE-RELATED"/>
    <property type="match status" value="1"/>
</dbReference>
<evidence type="ECO:0000256" key="1">
    <source>
        <dbReference type="SAM" id="MobiDB-lite"/>
    </source>
</evidence>
<evidence type="ECO:0000256" key="2">
    <source>
        <dbReference type="SAM" id="SignalP"/>
    </source>
</evidence>
<evidence type="ECO:0008006" key="5">
    <source>
        <dbReference type="Google" id="ProtNLM"/>
    </source>
</evidence>
<dbReference type="Proteomes" id="UP000092746">
    <property type="component" value="Unassembled WGS sequence"/>
</dbReference>
<dbReference type="EMBL" id="MAQE01000012">
    <property type="protein sequence ID" value="OBY52573.1"/>
    <property type="molecule type" value="Genomic_DNA"/>
</dbReference>
<evidence type="ECO:0000313" key="3">
    <source>
        <dbReference type="EMBL" id="OBY52573.1"/>
    </source>
</evidence>
<feature type="compositionally biased region" description="Basic and acidic residues" evidence="1">
    <location>
        <begin position="162"/>
        <end position="267"/>
    </location>
</feature>
<dbReference type="RefSeq" id="WP_065295068.1">
    <property type="nucleotide sequence ID" value="NZ_MAQE01000012.1"/>
</dbReference>
<feature type="chain" id="PRO_5043031527" description="Transferrin-binding protein B C-lobe/N-lobe beta barrel domain-containing protein" evidence="2">
    <location>
        <begin position="23"/>
        <end position="589"/>
    </location>
</feature>
<comment type="caution">
    <text evidence="3">The sequence shown here is derived from an EMBL/GenBank/DDBJ whole genome shotgun (WGS) entry which is preliminary data.</text>
</comment>
<dbReference type="AlphaFoldDB" id="A0AAP7L3H9"/>
<evidence type="ECO:0000313" key="4">
    <source>
        <dbReference type="Proteomes" id="UP000092746"/>
    </source>
</evidence>
<organism evidence="3 4">
    <name type="scientific">Aggregatibacter aphrophilus</name>
    <name type="common">Haemophilus aphrophilus</name>
    <dbReference type="NCBI Taxonomy" id="732"/>
    <lineage>
        <taxon>Bacteria</taxon>
        <taxon>Pseudomonadati</taxon>
        <taxon>Pseudomonadota</taxon>
        <taxon>Gammaproteobacteria</taxon>
        <taxon>Pasteurellales</taxon>
        <taxon>Pasteurellaceae</taxon>
        <taxon>Aggregatibacter</taxon>
    </lineage>
</organism>